<keyword evidence="3" id="KW-1185">Reference proteome</keyword>
<name>A0A4Z2E8N7_9TELE</name>
<reference evidence="2 3" key="1">
    <citation type="submission" date="2019-03" db="EMBL/GenBank/DDBJ databases">
        <title>First draft genome of Liparis tanakae, snailfish: a comprehensive survey of snailfish specific genes.</title>
        <authorList>
            <person name="Kim W."/>
            <person name="Song I."/>
            <person name="Jeong J.-H."/>
            <person name="Kim D."/>
            <person name="Kim S."/>
            <person name="Ryu S."/>
            <person name="Song J.Y."/>
            <person name="Lee S.K."/>
        </authorList>
    </citation>
    <scope>NUCLEOTIDE SEQUENCE [LARGE SCALE GENOMIC DNA]</scope>
    <source>
        <tissue evidence="2">Muscle</tissue>
    </source>
</reference>
<feature type="compositionally biased region" description="Basic and acidic residues" evidence="1">
    <location>
        <begin position="1"/>
        <end position="21"/>
    </location>
</feature>
<comment type="caution">
    <text evidence="2">The sequence shown here is derived from an EMBL/GenBank/DDBJ whole genome shotgun (WGS) entry which is preliminary data.</text>
</comment>
<evidence type="ECO:0000313" key="2">
    <source>
        <dbReference type="EMBL" id="TNN25276.1"/>
    </source>
</evidence>
<organism evidence="2 3">
    <name type="scientific">Liparis tanakae</name>
    <name type="common">Tanaka's snailfish</name>
    <dbReference type="NCBI Taxonomy" id="230148"/>
    <lineage>
        <taxon>Eukaryota</taxon>
        <taxon>Metazoa</taxon>
        <taxon>Chordata</taxon>
        <taxon>Craniata</taxon>
        <taxon>Vertebrata</taxon>
        <taxon>Euteleostomi</taxon>
        <taxon>Actinopterygii</taxon>
        <taxon>Neopterygii</taxon>
        <taxon>Teleostei</taxon>
        <taxon>Neoteleostei</taxon>
        <taxon>Acanthomorphata</taxon>
        <taxon>Eupercaria</taxon>
        <taxon>Perciformes</taxon>
        <taxon>Cottioidei</taxon>
        <taxon>Cottales</taxon>
        <taxon>Liparidae</taxon>
        <taxon>Liparis</taxon>
    </lineage>
</organism>
<dbReference type="Proteomes" id="UP000314294">
    <property type="component" value="Unassembled WGS sequence"/>
</dbReference>
<accession>A0A4Z2E8N7</accession>
<gene>
    <name evidence="2" type="ORF">EYF80_064596</name>
</gene>
<evidence type="ECO:0000313" key="3">
    <source>
        <dbReference type="Proteomes" id="UP000314294"/>
    </source>
</evidence>
<sequence>MRAREDARYRTTEQDPRREETNGFIGEAEDPWSWTSTWTRTWTRTRCSGATSGSTGPAQRNTTGGDARYEGLQGPSGSFRVLYGPSGSFRVLYGPSGSFTVLQGPSGVL</sequence>
<evidence type="ECO:0000256" key="1">
    <source>
        <dbReference type="SAM" id="MobiDB-lite"/>
    </source>
</evidence>
<proteinExistence type="predicted"/>
<dbReference type="AlphaFoldDB" id="A0A4Z2E8N7"/>
<feature type="region of interest" description="Disordered" evidence="1">
    <location>
        <begin position="46"/>
        <end position="72"/>
    </location>
</feature>
<protein>
    <submittedName>
        <fullName evidence="2">Uncharacterized protein</fullName>
    </submittedName>
</protein>
<feature type="region of interest" description="Disordered" evidence="1">
    <location>
        <begin position="1"/>
        <end position="30"/>
    </location>
</feature>
<dbReference type="EMBL" id="SRLO01012964">
    <property type="protein sequence ID" value="TNN25276.1"/>
    <property type="molecule type" value="Genomic_DNA"/>
</dbReference>
<feature type="compositionally biased region" description="Polar residues" evidence="1">
    <location>
        <begin position="48"/>
        <end position="64"/>
    </location>
</feature>